<dbReference type="Pfam" id="PF00440">
    <property type="entry name" value="TetR_N"/>
    <property type="match status" value="1"/>
</dbReference>
<dbReference type="PANTHER" id="PTHR47506">
    <property type="entry name" value="TRANSCRIPTIONAL REGULATORY PROTEIN"/>
    <property type="match status" value="1"/>
</dbReference>
<dbReference type="Pfam" id="PF16925">
    <property type="entry name" value="TetR_C_13"/>
    <property type="match status" value="1"/>
</dbReference>
<evidence type="ECO:0000259" key="5">
    <source>
        <dbReference type="PROSITE" id="PS50977"/>
    </source>
</evidence>
<reference evidence="7" key="1">
    <citation type="journal article" date="2019" name="Int. J. Syst. Evol. Microbiol.">
        <title>The Global Catalogue of Microorganisms (GCM) 10K type strain sequencing project: providing services to taxonomists for standard genome sequencing and annotation.</title>
        <authorList>
            <consortium name="The Broad Institute Genomics Platform"/>
            <consortium name="The Broad Institute Genome Sequencing Center for Infectious Disease"/>
            <person name="Wu L."/>
            <person name="Ma J."/>
        </authorList>
    </citation>
    <scope>NUCLEOTIDE SEQUENCE [LARGE SCALE GENOMIC DNA]</scope>
    <source>
        <strain evidence="7">JCM 16902</strain>
    </source>
</reference>
<feature type="DNA-binding region" description="H-T-H motif" evidence="4">
    <location>
        <begin position="36"/>
        <end position="55"/>
    </location>
</feature>
<sequence>MSVPPAVSVPRPSEPRDRLLATASRLFYAEGIRSIGVDRLFAEASVTRATFYRHYPGKQDLVVAYITTRDEQYRSLFAQAAGQITDPARLLHTLVVAISETVCGDDFHGCPFINAAAEFPDPESPVHQAVQAHRAWFHATLLDLLTAAGHPDPGRAARTFVMLRDGAMVGGRLDDQQDVIASLTGAVDQLLAAVGH</sequence>
<evidence type="ECO:0000256" key="4">
    <source>
        <dbReference type="PROSITE-ProRule" id="PRU00335"/>
    </source>
</evidence>
<dbReference type="Gene3D" id="1.10.357.10">
    <property type="entry name" value="Tetracycline Repressor, domain 2"/>
    <property type="match status" value="1"/>
</dbReference>
<name>A0ABP6ZAW9_9ACTN</name>
<keyword evidence="1" id="KW-0805">Transcription regulation</keyword>
<evidence type="ECO:0000256" key="1">
    <source>
        <dbReference type="ARBA" id="ARBA00023015"/>
    </source>
</evidence>
<dbReference type="SUPFAM" id="SSF48498">
    <property type="entry name" value="Tetracyclin repressor-like, C-terminal domain"/>
    <property type="match status" value="1"/>
</dbReference>
<dbReference type="EMBL" id="BAAAZO010000002">
    <property type="protein sequence ID" value="GAA3601211.1"/>
    <property type="molecule type" value="Genomic_DNA"/>
</dbReference>
<evidence type="ECO:0000313" key="7">
    <source>
        <dbReference type="Proteomes" id="UP001501074"/>
    </source>
</evidence>
<dbReference type="RefSeq" id="WP_231489133.1">
    <property type="nucleotide sequence ID" value="NZ_BAAAZO010000002.1"/>
</dbReference>
<evidence type="ECO:0000256" key="2">
    <source>
        <dbReference type="ARBA" id="ARBA00023125"/>
    </source>
</evidence>
<dbReference type="InterPro" id="IPR009057">
    <property type="entry name" value="Homeodomain-like_sf"/>
</dbReference>
<dbReference type="PRINTS" id="PR00455">
    <property type="entry name" value="HTHTETR"/>
</dbReference>
<dbReference type="PROSITE" id="PS50977">
    <property type="entry name" value="HTH_TETR_2"/>
    <property type="match status" value="1"/>
</dbReference>
<comment type="caution">
    <text evidence="6">The sequence shown here is derived from an EMBL/GenBank/DDBJ whole genome shotgun (WGS) entry which is preliminary data.</text>
</comment>
<dbReference type="InterPro" id="IPR001647">
    <property type="entry name" value="HTH_TetR"/>
</dbReference>
<dbReference type="Proteomes" id="UP001501074">
    <property type="component" value="Unassembled WGS sequence"/>
</dbReference>
<evidence type="ECO:0000313" key="6">
    <source>
        <dbReference type="EMBL" id="GAA3601211.1"/>
    </source>
</evidence>
<dbReference type="InterPro" id="IPR011075">
    <property type="entry name" value="TetR_C"/>
</dbReference>
<protein>
    <submittedName>
        <fullName evidence="6">TetR/AcrR family transcriptional regulator</fullName>
    </submittedName>
</protein>
<dbReference type="PANTHER" id="PTHR47506:SF1">
    <property type="entry name" value="HTH-TYPE TRANSCRIPTIONAL REGULATOR YJDC"/>
    <property type="match status" value="1"/>
</dbReference>
<gene>
    <name evidence="6" type="ORF">GCM10022223_16100</name>
</gene>
<accession>A0ABP6ZAW9</accession>
<keyword evidence="2 4" id="KW-0238">DNA-binding</keyword>
<dbReference type="InterPro" id="IPR036271">
    <property type="entry name" value="Tet_transcr_reg_TetR-rel_C_sf"/>
</dbReference>
<feature type="domain" description="HTH tetR-type" evidence="5">
    <location>
        <begin position="13"/>
        <end position="73"/>
    </location>
</feature>
<dbReference type="SUPFAM" id="SSF46689">
    <property type="entry name" value="Homeodomain-like"/>
    <property type="match status" value="1"/>
</dbReference>
<organism evidence="6 7">
    <name type="scientific">Kineosporia mesophila</name>
    <dbReference type="NCBI Taxonomy" id="566012"/>
    <lineage>
        <taxon>Bacteria</taxon>
        <taxon>Bacillati</taxon>
        <taxon>Actinomycetota</taxon>
        <taxon>Actinomycetes</taxon>
        <taxon>Kineosporiales</taxon>
        <taxon>Kineosporiaceae</taxon>
        <taxon>Kineosporia</taxon>
    </lineage>
</organism>
<keyword evidence="3" id="KW-0804">Transcription</keyword>
<keyword evidence="7" id="KW-1185">Reference proteome</keyword>
<evidence type="ECO:0000256" key="3">
    <source>
        <dbReference type="ARBA" id="ARBA00023163"/>
    </source>
</evidence>
<proteinExistence type="predicted"/>